<proteinExistence type="predicted"/>
<sequence length="17" mass="1965">MRADVQGLKYSERVSLL</sequence>
<evidence type="ECO:0000313" key="1">
    <source>
        <dbReference type="EMBL" id="JAH49900.1"/>
    </source>
</evidence>
<dbReference type="AlphaFoldDB" id="A0A0E9TAI7"/>
<reference evidence="1" key="1">
    <citation type="submission" date="2014-11" db="EMBL/GenBank/DDBJ databases">
        <authorList>
            <person name="Amaro Gonzalez C."/>
        </authorList>
    </citation>
    <scope>NUCLEOTIDE SEQUENCE</scope>
</reference>
<dbReference type="EMBL" id="GBXM01047721">
    <property type="protein sequence ID" value="JAH60856.1"/>
    <property type="molecule type" value="Transcribed_RNA"/>
</dbReference>
<reference evidence="1" key="2">
    <citation type="journal article" date="2015" name="Fish Shellfish Immunol.">
        <title>Early steps in the European eel (Anguilla anguilla)-Vibrio vulnificus interaction in the gills: Role of the RtxA13 toxin.</title>
        <authorList>
            <person name="Callol A."/>
            <person name="Pajuelo D."/>
            <person name="Ebbesson L."/>
            <person name="Teles M."/>
            <person name="MacKenzie S."/>
            <person name="Amaro C."/>
        </authorList>
    </citation>
    <scope>NUCLEOTIDE SEQUENCE</scope>
</reference>
<dbReference type="EMBL" id="GBXM01058677">
    <property type="protein sequence ID" value="JAH49900.1"/>
    <property type="molecule type" value="Transcribed_RNA"/>
</dbReference>
<organism evidence="1">
    <name type="scientific">Anguilla anguilla</name>
    <name type="common">European freshwater eel</name>
    <name type="synonym">Muraena anguilla</name>
    <dbReference type="NCBI Taxonomy" id="7936"/>
    <lineage>
        <taxon>Eukaryota</taxon>
        <taxon>Metazoa</taxon>
        <taxon>Chordata</taxon>
        <taxon>Craniata</taxon>
        <taxon>Vertebrata</taxon>
        <taxon>Euteleostomi</taxon>
        <taxon>Actinopterygii</taxon>
        <taxon>Neopterygii</taxon>
        <taxon>Teleostei</taxon>
        <taxon>Anguilliformes</taxon>
        <taxon>Anguillidae</taxon>
        <taxon>Anguilla</taxon>
    </lineage>
</organism>
<name>A0A0E9TAI7_ANGAN</name>
<protein>
    <submittedName>
        <fullName evidence="1">Uncharacterized protein</fullName>
    </submittedName>
</protein>
<accession>A0A0E9TAI7</accession>